<evidence type="ECO:0000256" key="6">
    <source>
        <dbReference type="ARBA" id="ARBA00022840"/>
    </source>
</evidence>
<evidence type="ECO:0000256" key="7">
    <source>
        <dbReference type="ARBA" id="ARBA00022917"/>
    </source>
</evidence>
<evidence type="ECO:0000313" key="13">
    <source>
        <dbReference type="EMBL" id="MFC0080679.1"/>
    </source>
</evidence>
<feature type="domain" description="Asn/Gln amidotransferase" evidence="12">
    <location>
        <begin position="337"/>
        <end position="473"/>
    </location>
</feature>
<dbReference type="SMART" id="SM00845">
    <property type="entry name" value="GatB_Yqey"/>
    <property type="match status" value="1"/>
</dbReference>
<dbReference type="InterPro" id="IPR017959">
    <property type="entry name" value="Asn/Gln-tRNA_amidoTrfase_suB/E"/>
</dbReference>
<dbReference type="InterPro" id="IPR014746">
    <property type="entry name" value="Gln_synth/guanido_kin_cat_dom"/>
</dbReference>
<evidence type="ECO:0000256" key="5">
    <source>
        <dbReference type="ARBA" id="ARBA00022741"/>
    </source>
</evidence>
<keyword evidence="14" id="KW-1185">Reference proteome</keyword>
<dbReference type="Pfam" id="PF02934">
    <property type="entry name" value="GatB_N"/>
    <property type="match status" value="1"/>
</dbReference>
<comment type="catalytic activity">
    <reaction evidence="10 11">
        <text>L-glutamyl-tRNA(Gln) + L-glutamine + ATP + H2O = L-glutaminyl-tRNA(Gln) + L-glutamate + ADP + phosphate + H(+)</text>
        <dbReference type="Rhea" id="RHEA:17521"/>
        <dbReference type="Rhea" id="RHEA-COMP:9681"/>
        <dbReference type="Rhea" id="RHEA-COMP:9684"/>
        <dbReference type="ChEBI" id="CHEBI:15377"/>
        <dbReference type="ChEBI" id="CHEBI:15378"/>
        <dbReference type="ChEBI" id="CHEBI:29985"/>
        <dbReference type="ChEBI" id="CHEBI:30616"/>
        <dbReference type="ChEBI" id="CHEBI:43474"/>
        <dbReference type="ChEBI" id="CHEBI:58359"/>
        <dbReference type="ChEBI" id="CHEBI:78520"/>
        <dbReference type="ChEBI" id="CHEBI:78521"/>
        <dbReference type="ChEBI" id="CHEBI:456216"/>
    </reaction>
</comment>
<evidence type="ECO:0000256" key="8">
    <source>
        <dbReference type="ARBA" id="ARBA00024799"/>
    </source>
</evidence>
<reference evidence="13 14" key="1">
    <citation type="submission" date="2024-09" db="EMBL/GenBank/DDBJ databases">
        <authorList>
            <person name="Sun Q."/>
            <person name="Mori K."/>
        </authorList>
    </citation>
    <scope>NUCLEOTIDE SEQUENCE [LARGE SCALE GENOMIC DNA]</scope>
    <source>
        <strain evidence="13 14">JCM 15389</strain>
    </source>
</reference>
<dbReference type="PANTHER" id="PTHR11659">
    <property type="entry name" value="GLUTAMYL-TRNA GLN AMIDOTRANSFERASE SUBUNIT B MITOCHONDRIAL AND PROKARYOTIC PET112-RELATED"/>
    <property type="match status" value="1"/>
</dbReference>
<comment type="function">
    <text evidence="8 11">Allows the formation of correctly charged Asn-tRNA(Asn) or Gln-tRNA(Gln) through the transamidation of misacylated Asp-tRNA(Asn) or Glu-tRNA(Gln) in organisms which lack either or both of asparaginyl-tRNA or glutaminyl-tRNA synthetases. The reaction takes place in the presence of glutamine and ATP through an activated phospho-Asp-tRNA(Asn) or phospho-Glu-tRNA(Gln).</text>
</comment>
<name>A0ABV6BZ28_9ACTN</name>
<comment type="caution">
    <text evidence="13">The sequence shown here is derived from an EMBL/GenBank/DDBJ whole genome shotgun (WGS) entry which is preliminary data.</text>
</comment>
<evidence type="ECO:0000256" key="9">
    <source>
        <dbReference type="ARBA" id="ARBA00047380"/>
    </source>
</evidence>
<keyword evidence="6 11" id="KW-0067">ATP-binding</keyword>
<dbReference type="PANTHER" id="PTHR11659:SF0">
    <property type="entry name" value="GLUTAMYL-TRNA(GLN) AMIDOTRANSFERASE SUBUNIT B, MITOCHONDRIAL"/>
    <property type="match status" value="1"/>
</dbReference>
<accession>A0ABV6BZ28</accession>
<dbReference type="InterPro" id="IPR018027">
    <property type="entry name" value="Asn/Gln_amidotransferase"/>
</dbReference>
<evidence type="ECO:0000256" key="1">
    <source>
        <dbReference type="ARBA" id="ARBA00005306"/>
    </source>
</evidence>
<dbReference type="SUPFAM" id="SSF55931">
    <property type="entry name" value="Glutamine synthetase/guanido kinase"/>
    <property type="match status" value="1"/>
</dbReference>
<sequence length="484" mass="51848">MTPAGWEAVIGLEVHCELRTRTKLFCGCRNEFGAPPNTHVCPVCLGLPGSLPVLNRQAVELAMRIGLALGCRIEPSVFHRKNYFYPDMPKDYQISQYDEPICVEGALTLPDGSRVGIVRAHLEEDTGKTSHIGESGRIHGAGYALVDYNRAGVPLVEIVSAPDIRSAQQARAYVAELRGVLVATGASDGRMEEGSLRVDANVSVRRAGSDVLGTRCEVKNLNSLRSLVRALEHEVARQVGLLEAGQPVVQETRHFDEDRGVTVALRSKEEAFDYRYFPEPDLVALAPEPAWREAVAASQPPLPAARRQALAELFGVARLEGSRAEQAETVLELGLDALVRAAAEAGVDPALALARTANEAAAQAEAARQVDPGAYVALLRMEQEGRLSATQAKTVLAELLQHGGDPADIAERLGLVGLDRGALASVVAEVVAAHPEEWSRFCAGEEKLAGFFTGQVMRRTRGQADGKLVAAELATRRAAEAGAP</sequence>
<dbReference type="InterPro" id="IPR004413">
    <property type="entry name" value="GatB"/>
</dbReference>
<dbReference type="InterPro" id="IPR017958">
    <property type="entry name" value="Gln-tRNA_amidoTrfase_suB_CS"/>
</dbReference>
<dbReference type="SUPFAM" id="SSF89095">
    <property type="entry name" value="GatB/YqeY motif"/>
    <property type="match status" value="1"/>
</dbReference>
<dbReference type="InterPro" id="IPR003789">
    <property type="entry name" value="Asn/Gln_tRNA_amidoTrase-B-like"/>
</dbReference>
<keyword evidence="4 11" id="KW-0436">Ligase</keyword>
<evidence type="ECO:0000256" key="11">
    <source>
        <dbReference type="HAMAP-Rule" id="MF_00121"/>
    </source>
</evidence>
<keyword evidence="5 11" id="KW-0547">Nucleotide-binding</keyword>
<gene>
    <name evidence="11 13" type="primary">gatB</name>
    <name evidence="13" type="ORF">ACFFRE_00725</name>
</gene>
<keyword evidence="7 11" id="KW-0648">Protein biosynthesis</keyword>
<evidence type="ECO:0000313" key="14">
    <source>
        <dbReference type="Proteomes" id="UP001589788"/>
    </source>
</evidence>
<dbReference type="NCBIfam" id="NF004012">
    <property type="entry name" value="PRK05477.1-2"/>
    <property type="match status" value="1"/>
</dbReference>
<dbReference type="Gene3D" id="1.10.10.410">
    <property type="match status" value="1"/>
</dbReference>
<dbReference type="Proteomes" id="UP001589788">
    <property type="component" value="Unassembled WGS sequence"/>
</dbReference>
<dbReference type="NCBIfam" id="TIGR00133">
    <property type="entry name" value="gatB"/>
    <property type="match status" value="1"/>
</dbReference>
<dbReference type="NCBIfam" id="NF004014">
    <property type="entry name" value="PRK05477.1-4"/>
    <property type="match status" value="1"/>
</dbReference>
<evidence type="ECO:0000256" key="4">
    <source>
        <dbReference type="ARBA" id="ARBA00022598"/>
    </source>
</evidence>
<dbReference type="EMBL" id="JBHLYQ010000003">
    <property type="protein sequence ID" value="MFC0080679.1"/>
    <property type="molecule type" value="Genomic_DNA"/>
</dbReference>
<organism evidence="13 14">
    <name type="scientific">Aciditerrimonas ferrireducens</name>
    <dbReference type="NCBI Taxonomy" id="667306"/>
    <lineage>
        <taxon>Bacteria</taxon>
        <taxon>Bacillati</taxon>
        <taxon>Actinomycetota</taxon>
        <taxon>Acidimicrobiia</taxon>
        <taxon>Acidimicrobiales</taxon>
        <taxon>Acidimicrobiaceae</taxon>
        <taxon>Aciditerrimonas</taxon>
    </lineage>
</organism>
<dbReference type="RefSeq" id="WP_377787119.1">
    <property type="nucleotide sequence ID" value="NZ_JBHLYQ010000003.1"/>
</dbReference>
<dbReference type="InterPro" id="IPR006075">
    <property type="entry name" value="Asn/Gln-tRNA_Trfase_suB/E_cat"/>
</dbReference>
<dbReference type="Pfam" id="PF02637">
    <property type="entry name" value="GatB_Yqey"/>
    <property type="match status" value="1"/>
</dbReference>
<evidence type="ECO:0000256" key="3">
    <source>
        <dbReference type="ARBA" id="ARBA00016923"/>
    </source>
</evidence>
<evidence type="ECO:0000256" key="10">
    <source>
        <dbReference type="ARBA" id="ARBA00047913"/>
    </source>
</evidence>
<comment type="subunit">
    <text evidence="2 11">Heterotrimer of A, B and C subunits.</text>
</comment>
<evidence type="ECO:0000256" key="2">
    <source>
        <dbReference type="ARBA" id="ARBA00011123"/>
    </source>
</evidence>
<protein>
    <recommendedName>
        <fullName evidence="3 11">Aspartyl/glutamyl-tRNA(Asn/Gln) amidotransferase subunit B</fullName>
        <shortName evidence="11">Asp/Glu-ADT subunit B</shortName>
        <ecNumber evidence="11">6.3.5.-</ecNumber>
    </recommendedName>
</protein>
<dbReference type="HAMAP" id="MF_00121">
    <property type="entry name" value="GatB"/>
    <property type="match status" value="1"/>
</dbReference>
<dbReference type="PROSITE" id="PS01234">
    <property type="entry name" value="GATB"/>
    <property type="match status" value="1"/>
</dbReference>
<dbReference type="InterPro" id="IPR023168">
    <property type="entry name" value="GatB_Yqey_C_2"/>
</dbReference>
<evidence type="ECO:0000259" key="12">
    <source>
        <dbReference type="SMART" id="SM00845"/>
    </source>
</evidence>
<comment type="catalytic activity">
    <reaction evidence="9 11">
        <text>L-aspartyl-tRNA(Asn) + L-glutamine + ATP + H2O = L-asparaginyl-tRNA(Asn) + L-glutamate + ADP + phosphate + 2 H(+)</text>
        <dbReference type="Rhea" id="RHEA:14513"/>
        <dbReference type="Rhea" id="RHEA-COMP:9674"/>
        <dbReference type="Rhea" id="RHEA-COMP:9677"/>
        <dbReference type="ChEBI" id="CHEBI:15377"/>
        <dbReference type="ChEBI" id="CHEBI:15378"/>
        <dbReference type="ChEBI" id="CHEBI:29985"/>
        <dbReference type="ChEBI" id="CHEBI:30616"/>
        <dbReference type="ChEBI" id="CHEBI:43474"/>
        <dbReference type="ChEBI" id="CHEBI:58359"/>
        <dbReference type="ChEBI" id="CHEBI:78515"/>
        <dbReference type="ChEBI" id="CHEBI:78516"/>
        <dbReference type="ChEBI" id="CHEBI:456216"/>
    </reaction>
</comment>
<proteinExistence type="inferred from homology"/>
<dbReference type="EC" id="6.3.5.-" evidence="11"/>
<comment type="similarity">
    <text evidence="1 11">Belongs to the GatB/GatE family. GatB subfamily.</text>
</comment>